<proteinExistence type="predicted"/>
<name>A0A368Y785_9BURK</name>
<gene>
    <name evidence="1" type="ORF">DES41_101756</name>
</gene>
<dbReference type="Proteomes" id="UP000252884">
    <property type="component" value="Unassembled WGS sequence"/>
</dbReference>
<reference evidence="1 2" key="1">
    <citation type="submission" date="2018-07" db="EMBL/GenBank/DDBJ databases">
        <title>Genomic Encyclopedia of Type Strains, Phase IV (KMG-IV): sequencing the most valuable type-strain genomes for metagenomic binning, comparative biology and taxonomic classification.</title>
        <authorList>
            <person name="Goeker M."/>
        </authorList>
    </citation>
    <scope>NUCLEOTIDE SEQUENCE [LARGE SCALE GENOMIC DNA]</scope>
    <source>
        <strain evidence="1 2">DSM 21634</strain>
    </source>
</reference>
<evidence type="ECO:0000313" key="2">
    <source>
        <dbReference type="Proteomes" id="UP000252884"/>
    </source>
</evidence>
<dbReference type="EMBL" id="QPJK01000001">
    <property type="protein sequence ID" value="RCW76151.1"/>
    <property type="molecule type" value="Genomic_DNA"/>
</dbReference>
<dbReference type="AlphaFoldDB" id="A0A368Y785"/>
<accession>A0A368Y785</accession>
<comment type="caution">
    <text evidence="1">The sequence shown here is derived from an EMBL/GenBank/DDBJ whole genome shotgun (WGS) entry which is preliminary data.</text>
</comment>
<sequence>MRVGLCCAAQCTCGVANGRTSLECVWKASRHSSLRCVVLASPGTGMQMLASSWLRPSTGVTVAVPSPALVTSGPAVRHRNAGRCRKVGCR</sequence>
<evidence type="ECO:0000313" key="1">
    <source>
        <dbReference type="EMBL" id="RCW76151.1"/>
    </source>
</evidence>
<protein>
    <submittedName>
        <fullName evidence="1">Uncharacterized protein</fullName>
    </submittedName>
</protein>
<keyword evidence="2" id="KW-1185">Reference proteome</keyword>
<organism evidence="1 2">
    <name type="scientific">Pseudorhodoferax soli</name>
    <dbReference type="NCBI Taxonomy" id="545864"/>
    <lineage>
        <taxon>Bacteria</taxon>
        <taxon>Pseudomonadati</taxon>
        <taxon>Pseudomonadota</taxon>
        <taxon>Betaproteobacteria</taxon>
        <taxon>Burkholderiales</taxon>
        <taxon>Comamonadaceae</taxon>
    </lineage>
</organism>